<dbReference type="Gene3D" id="3.40.309.10">
    <property type="entry name" value="Aldehyde Dehydrogenase, Chain A, domain 2"/>
    <property type="match status" value="1"/>
</dbReference>
<sequence length="460" mass="51449">MSNLPGIGNIYKAQQSYFESGATRPYAFRKAQLQLLKKAIKKHEQEILDALYRDLRKHAVEAYGSEVGFMYEEINHALAHLKTWMEPEEVTSPLMYYPSNSRVYKEPLGLTLIIAPWNYPFQLLMGPLVGAICGGNCAVLKPSELAPFTAVVTEKLIKDTFDPKYITVLQGDGGVVIPEAMQYRFDHVFFTGSIPVGKKIMEMAVPHLTPVTLELGGKSPCLVDEKVNLKVAAKRIVWGKYWNAGQTCVAPDYVLVHKNVKAALVDELKAAITEFYGSDPAQSEDYGRIINTKRYETLCKYLASGKVVFGGATDEAQRYIGPTILEEVAWTDPVMQEEIFGPILPVIAYDDLPHAVQLIRQHPYPLALYVFTKSKRTEKILLEQVRFGGGCINNTLVHLANPELPFGGAGYSGMGNYHGIYGFETFTHRKGVMKTGTWLDVPVKYPPFKNKLKLLKMMAK</sequence>
<evidence type="ECO:0000313" key="8">
    <source>
        <dbReference type="Proteomes" id="UP001549749"/>
    </source>
</evidence>
<keyword evidence="8" id="KW-1185">Reference proteome</keyword>
<evidence type="ECO:0000256" key="5">
    <source>
        <dbReference type="RuleBase" id="RU003345"/>
    </source>
</evidence>
<evidence type="ECO:0000313" key="7">
    <source>
        <dbReference type="EMBL" id="MET6999631.1"/>
    </source>
</evidence>
<protein>
    <recommendedName>
        <fullName evidence="3">Aldehyde dehydrogenase</fullName>
    </recommendedName>
</protein>
<dbReference type="PROSITE" id="PS00687">
    <property type="entry name" value="ALDEHYDE_DEHYDR_GLU"/>
    <property type="match status" value="1"/>
</dbReference>
<dbReference type="PIRSF" id="PIRSF036492">
    <property type="entry name" value="ALDH"/>
    <property type="match status" value="1"/>
</dbReference>
<dbReference type="Proteomes" id="UP001549749">
    <property type="component" value="Unassembled WGS sequence"/>
</dbReference>
<feature type="domain" description="Aldehyde dehydrogenase" evidence="6">
    <location>
        <begin position="12"/>
        <end position="431"/>
    </location>
</feature>
<gene>
    <name evidence="7" type="ORF">ABR189_19740</name>
</gene>
<dbReference type="Gene3D" id="3.40.605.10">
    <property type="entry name" value="Aldehyde Dehydrogenase, Chain A, domain 1"/>
    <property type="match status" value="1"/>
</dbReference>
<dbReference type="SUPFAM" id="SSF53720">
    <property type="entry name" value="ALDH-like"/>
    <property type="match status" value="1"/>
</dbReference>
<evidence type="ECO:0000256" key="4">
    <source>
        <dbReference type="PROSITE-ProRule" id="PRU10007"/>
    </source>
</evidence>
<proteinExistence type="inferred from homology"/>
<comment type="similarity">
    <text evidence="1 3 5">Belongs to the aldehyde dehydrogenase family.</text>
</comment>
<dbReference type="RefSeq" id="WP_354662195.1">
    <property type="nucleotide sequence ID" value="NZ_JBEXAC010000002.1"/>
</dbReference>
<comment type="caution">
    <text evidence="7">The sequence shown here is derived from an EMBL/GenBank/DDBJ whole genome shotgun (WGS) entry which is preliminary data.</text>
</comment>
<evidence type="ECO:0000259" key="6">
    <source>
        <dbReference type="Pfam" id="PF00171"/>
    </source>
</evidence>
<dbReference type="PANTHER" id="PTHR43570:SF16">
    <property type="entry name" value="ALDEHYDE DEHYDROGENASE TYPE III, ISOFORM Q"/>
    <property type="match status" value="1"/>
</dbReference>
<organism evidence="7 8">
    <name type="scientific">Chitinophaga defluvii</name>
    <dbReference type="NCBI Taxonomy" id="3163343"/>
    <lineage>
        <taxon>Bacteria</taxon>
        <taxon>Pseudomonadati</taxon>
        <taxon>Bacteroidota</taxon>
        <taxon>Chitinophagia</taxon>
        <taxon>Chitinophagales</taxon>
        <taxon>Chitinophagaceae</taxon>
        <taxon>Chitinophaga</taxon>
    </lineage>
</organism>
<evidence type="ECO:0000256" key="2">
    <source>
        <dbReference type="ARBA" id="ARBA00023002"/>
    </source>
</evidence>
<dbReference type="InterPro" id="IPR029510">
    <property type="entry name" value="Ald_DH_CS_GLU"/>
</dbReference>
<dbReference type="PROSITE" id="PS00070">
    <property type="entry name" value="ALDEHYDE_DEHYDR_CYS"/>
    <property type="match status" value="1"/>
</dbReference>
<evidence type="ECO:0000256" key="1">
    <source>
        <dbReference type="ARBA" id="ARBA00009986"/>
    </source>
</evidence>
<dbReference type="Pfam" id="PF00171">
    <property type="entry name" value="Aldedh"/>
    <property type="match status" value="1"/>
</dbReference>
<evidence type="ECO:0000256" key="3">
    <source>
        <dbReference type="PIRNR" id="PIRNR036492"/>
    </source>
</evidence>
<reference evidence="7 8" key="1">
    <citation type="submission" date="2024-06" db="EMBL/GenBank/DDBJ databases">
        <title>Chitinophaga defluvii sp. nov., isolated from municipal sewage.</title>
        <authorList>
            <person name="Zhang L."/>
        </authorList>
    </citation>
    <scope>NUCLEOTIDE SEQUENCE [LARGE SCALE GENOMIC DNA]</scope>
    <source>
        <strain evidence="7 8">H8</strain>
    </source>
</reference>
<dbReference type="InterPro" id="IPR015590">
    <property type="entry name" value="Aldehyde_DH_dom"/>
</dbReference>
<feature type="active site" evidence="4">
    <location>
        <position position="214"/>
    </location>
</feature>
<dbReference type="InterPro" id="IPR016163">
    <property type="entry name" value="Ald_DH_C"/>
</dbReference>
<dbReference type="EMBL" id="JBEXAC010000002">
    <property type="protein sequence ID" value="MET6999631.1"/>
    <property type="molecule type" value="Genomic_DNA"/>
</dbReference>
<dbReference type="InterPro" id="IPR012394">
    <property type="entry name" value="Aldehyde_DH_NAD(P)"/>
</dbReference>
<dbReference type="InterPro" id="IPR016160">
    <property type="entry name" value="Ald_DH_CS_CYS"/>
</dbReference>
<dbReference type="InterPro" id="IPR016162">
    <property type="entry name" value="Ald_DH_N"/>
</dbReference>
<dbReference type="PANTHER" id="PTHR43570">
    <property type="entry name" value="ALDEHYDE DEHYDROGENASE"/>
    <property type="match status" value="1"/>
</dbReference>
<name>A0ABV2T9D3_9BACT</name>
<accession>A0ABV2T9D3</accession>
<dbReference type="CDD" id="cd07136">
    <property type="entry name" value="ALDH_YwdH-P39616"/>
    <property type="match status" value="1"/>
</dbReference>
<dbReference type="InterPro" id="IPR016161">
    <property type="entry name" value="Ald_DH/histidinol_DH"/>
</dbReference>
<keyword evidence="2 3" id="KW-0560">Oxidoreductase</keyword>